<feature type="active site" evidence="9">
    <location>
        <position position="160"/>
    </location>
</feature>
<dbReference type="GO" id="GO:0005737">
    <property type="term" value="C:cytoplasm"/>
    <property type="evidence" value="ECO:0007669"/>
    <property type="project" value="UniProtKB-SubCell"/>
</dbReference>
<dbReference type="PROSITE" id="PS01266">
    <property type="entry name" value="ADENYLOSUCCIN_SYN_1"/>
    <property type="match status" value="1"/>
</dbReference>
<dbReference type="PROSITE" id="PS00513">
    <property type="entry name" value="ADENYLOSUCCIN_SYN_2"/>
    <property type="match status" value="1"/>
</dbReference>
<reference evidence="11 12" key="1">
    <citation type="journal article" date="2009" name="BMC Genomics">
        <title>Conservation in the face of diversity: multistrain analysis of an intracellular bacterium.</title>
        <authorList>
            <person name="Dark M.J."/>
            <person name="Herndon D.R."/>
            <person name="Kappmeyer L.S."/>
            <person name="Gonzales M.P."/>
            <person name="Nordeen E."/>
            <person name="Palmer G.H."/>
            <person name="Knowles D.P. Jr."/>
            <person name="Brayton K.A."/>
        </authorList>
    </citation>
    <scope>NUCLEOTIDE SEQUENCE [LARGE SCALE GENOMIC DNA]</scope>
    <source>
        <strain evidence="11 12">Florida</strain>
    </source>
</reference>
<comment type="function">
    <text evidence="8">Plays an important role in the de novo pathway of purine nucleotide biosynthesis. Catalyzes the first committed step in the biosynthesis of AMP from IMP.</text>
</comment>
<protein>
    <recommendedName>
        <fullName evidence="8 10">Adenylosuccinate synthetase</fullName>
        <shortName evidence="8">AMPSase</shortName>
        <shortName evidence="8">AdSS</shortName>
        <ecNumber evidence="8 10">6.3.4.4</ecNumber>
    </recommendedName>
    <alternativeName>
        <fullName evidence="8">IMP--aspartate ligase</fullName>
    </alternativeName>
</protein>
<evidence type="ECO:0000256" key="8">
    <source>
        <dbReference type="HAMAP-Rule" id="MF_00011"/>
    </source>
</evidence>
<evidence type="ECO:0000256" key="3">
    <source>
        <dbReference type="ARBA" id="ARBA00022723"/>
    </source>
</evidence>
<dbReference type="SUPFAM" id="SSF52540">
    <property type="entry name" value="P-loop containing nucleoside triphosphate hydrolases"/>
    <property type="match status" value="1"/>
</dbReference>
<dbReference type="Gene3D" id="1.10.300.10">
    <property type="entry name" value="Adenylosuccinate Synthetase, subunit A, domain 2"/>
    <property type="match status" value="1"/>
</dbReference>
<comment type="cofactor">
    <cofactor evidence="8">
        <name>Mg(2+)</name>
        <dbReference type="ChEBI" id="CHEBI:18420"/>
    </cofactor>
    <text evidence="8">Binds 1 Mg(2+) ion per subunit.</text>
</comment>
<feature type="binding site" evidence="8">
    <location>
        <begin position="432"/>
        <end position="434"/>
    </location>
    <ligand>
        <name>GTP</name>
        <dbReference type="ChEBI" id="CHEBI:37565"/>
    </ligand>
</feature>
<keyword evidence="8" id="KW-0963">Cytoplasm</keyword>
<keyword evidence="4 8" id="KW-0547">Nucleotide-binding</keyword>
<feature type="binding site" evidence="8">
    <location>
        <begin position="59"/>
        <end position="61"/>
    </location>
    <ligand>
        <name>GTP</name>
        <dbReference type="ChEBI" id="CHEBI:37565"/>
    </ligand>
</feature>
<feature type="active site" description="Proton acceptor" evidence="8">
    <location>
        <position position="32"/>
    </location>
</feature>
<comment type="subcellular location">
    <subcellularLocation>
        <location evidence="8">Cytoplasm</location>
    </subcellularLocation>
</comment>
<feature type="binding site" evidence="8">
    <location>
        <begin position="318"/>
        <end position="324"/>
    </location>
    <ligand>
        <name>substrate</name>
    </ligand>
</feature>
<evidence type="ECO:0000313" key="11">
    <source>
        <dbReference type="EMBL" id="ACM49480.1"/>
    </source>
</evidence>
<feature type="binding site" description="in other chain" evidence="8">
    <location>
        <position position="149"/>
    </location>
    <ligand>
        <name>IMP</name>
        <dbReference type="ChEBI" id="CHEBI:58053"/>
        <note>ligand shared between dimeric partners</note>
    </ligand>
</feature>
<evidence type="ECO:0000256" key="2">
    <source>
        <dbReference type="ARBA" id="ARBA00022598"/>
    </source>
</evidence>
<feature type="binding site" evidence="8">
    <location>
        <position position="163"/>
    </location>
    <ligand>
        <name>IMP</name>
        <dbReference type="ChEBI" id="CHEBI:58053"/>
        <note>ligand shared between dimeric partners</note>
    </ligand>
</feature>
<dbReference type="eggNOG" id="COG0104">
    <property type="taxonomic scope" value="Bacteria"/>
</dbReference>
<dbReference type="Gene3D" id="3.40.440.10">
    <property type="entry name" value="Adenylosuccinate Synthetase, subunit A, domain 1"/>
    <property type="match status" value="1"/>
</dbReference>
<organism evidence="11 12">
    <name type="scientific">Anaplasma marginale (strain Florida)</name>
    <dbReference type="NCBI Taxonomy" id="320483"/>
    <lineage>
        <taxon>Bacteria</taxon>
        <taxon>Pseudomonadati</taxon>
        <taxon>Pseudomonadota</taxon>
        <taxon>Alphaproteobacteria</taxon>
        <taxon>Rickettsiales</taxon>
        <taxon>Anaplasmataceae</taxon>
        <taxon>Anaplasma</taxon>
    </lineage>
</organism>
<dbReference type="InterPro" id="IPR042109">
    <property type="entry name" value="Adenylosuccinate_synth_dom1"/>
</dbReference>
<dbReference type="InterPro" id="IPR033128">
    <property type="entry name" value="Adenylosuccin_syn_Lys_AS"/>
</dbReference>
<dbReference type="Pfam" id="PF00709">
    <property type="entry name" value="Adenylsucc_synt"/>
    <property type="match status" value="1"/>
</dbReference>
<keyword evidence="7 8" id="KW-0342">GTP-binding</keyword>
<dbReference type="SMART" id="SM00788">
    <property type="entry name" value="Adenylsucc_synt"/>
    <property type="match status" value="1"/>
</dbReference>
<keyword evidence="5 8" id="KW-0658">Purine biosynthesis</keyword>
<proteinExistence type="inferred from homology"/>
<feature type="binding site" evidence="8">
    <location>
        <position position="324"/>
    </location>
    <ligand>
        <name>GTP</name>
        <dbReference type="ChEBI" id="CHEBI:37565"/>
    </ligand>
</feature>
<dbReference type="PANTHER" id="PTHR11846:SF0">
    <property type="entry name" value="ADENYLOSUCCINATE SYNTHETASE"/>
    <property type="match status" value="1"/>
</dbReference>
<feature type="binding site" description="in other chain" evidence="8">
    <location>
        <begin position="32"/>
        <end position="35"/>
    </location>
    <ligand>
        <name>IMP</name>
        <dbReference type="ChEBI" id="CHEBI:58053"/>
        <note>ligand shared between dimeric partners</note>
    </ligand>
</feature>
<keyword evidence="12" id="KW-1185">Reference proteome</keyword>
<feature type="binding site" description="in other chain" evidence="8">
    <location>
        <position position="322"/>
    </location>
    <ligand>
        <name>IMP</name>
        <dbReference type="ChEBI" id="CHEBI:58053"/>
        <note>ligand shared between dimeric partners</note>
    </ligand>
</feature>
<dbReference type="InterPro" id="IPR018220">
    <property type="entry name" value="Adenylosuccin_syn_GTP-bd"/>
</dbReference>
<dbReference type="GO" id="GO:0046040">
    <property type="term" value="P:IMP metabolic process"/>
    <property type="evidence" value="ECO:0007669"/>
    <property type="project" value="TreeGrafter"/>
</dbReference>
<comment type="subunit">
    <text evidence="1 8">Homodimer.</text>
</comment>
<dbReference type="FunFam" id="3.90.170.10:FF:000001">
    <property type="entry name" value="Adenylosuccinate synthetase"/>
    <property type="match status" value="1"/>
</dbReference>
<dbReference type="HOGENOM" id="CLU_029848_0_0_5"/>
<keyword evidence="3 8" id="KW-0479">Metal-binding</keyword>
<dbReference type="STRING" id="320483.AMF_641"/>
<dbReference type="GO" id="GO:0004019">
    <property type="term" value="F:adenylosuccinate synthase activity"/>
    <property type="evidence" value="ECO:0007669"/>
    <property type="project" value="UniProtKB-UniRule"/>
</dbReference>
<feature type="binding site" description="in other chain" evidence="8">
    <location>
        <position position="258"/>
    </location>
    <ligand>
        <name>IMP</name>
        <dbReference type="ChEBI" id="CHEBI:58053"/>
        <note>ligand shared between dimeric partners</note>
    </ligand>
</feature>
<evidence type="ECO:0000256" key="7">
    <source>
        <dbReference type="ARBA" id="ARBA00023134"/>
    </source>
</evidence>
<dbReference type="EMBL" id="CP001079">
    <property type="protein sequence ID" value="ACM49480.1"/>
    <property type="molecule type" value="Genomic_DNA"/>
</dbReference>
<dbReference type="Gene3D" id="3.90.170.10">
    <property type="entry name" value="Adenylosuccinate Synthetase, subunit A, domain 3"/>
    <property type="match status" value="1"/>
</dbReference>
<dbReference type="InterPro" id="IPR042111">
    <property type="entry name" value="Adenylosuccinate_synth_dom3"/>
</dbReference>
<evidence type="ECO:0000256" key="9">
    <source>
        <dbReference type="PROSITE-ProRule" id="PRU10134"/>
    </source>
</evidence>
<feature type="binding site" description="in other chain" evidence="8">
    <location>
        <position position="243"/>
    </location>
    <ligand>
        <name>IMP</name>
        <dbReference type="ChEBI" id="CHEBI:58053"/>
        <note>ligand shared between dimeric partners</note>
    </ligand>
</feature>
<accession>B9KJ18</accession>
<dbReference type="Proteomes" id="UP000007307">
    <property type="component" value="Chromosome"/>
</dbReference>
<dbReference type="EC" id="6.3.4.4" evidence="8 10"/>
<feature type="active site" description="Proton donor" evidence="8">
    <location>
        <position position="60"/>
    </location>
</feature>
<evidence type="ECO:0000313" key="12">
    <source>
        <dbReference type="Proteomes" id="UP000007307"/>
    </source>
</evidence>
<feature type="binding site" evidence="8">
    <location>
        <position position="59"/>
    </location>
    <ligand>
        <name>Mg(2+)</name>
        <dbReference type="ChEBI" id="CHEBI:18420"/>
    </ligand>
</feature>
<keyword evidence="2 8" id="KW-0436">Ligase</keyword>
<sequence length="445" mass="48533">MLTLFLYFASLARNFHGHQMASIVVVGLQWGDEGKGKIVDWLSVSADAVVRFQGGNNAGHTVVADGRVYKLSLLPTSVLRQNKLSMIGSGVALDPYALVREVDSLKDSGIFLDPDSLCLSESCPLVLSVHRDADSIMEEMRGNESIGTTCMGIGPCYEDKVGRRAIRLCDLLDETSLYDKVLCLLSYHNLLRRATNRREVTPHEIMDELTQIAPKVLPFMKPVPEIIVSLIKQGKTVLFEGAQGALLDIDHGTYPYVTSSNTVAGYVRVGCGVGALGDMRVLGLAKAYTTRVGNGPFATEQTGTVGDAMFERGREVGTVTNRVRRCGWFDAVSVRQAALSSGASEMVITKLDVLDTIDEIKVCTKYRCGEESYDYLPAASHIQNRLEPVYETLPGWRTSTLGAVSRSDLPENAVSYISRLEELVGVPVSLVSTGPERNHIVPMNP</sequence>
<comment type="similarity">
    <text evidence="8 10">Belongs to the adenylosuccinate synthetase family.</text>
</comment>
<name>B9KJ18_ANAMF</name>
<dbReference type="GO" id="GO:0044208">
    <property type="term" value="P:'de novo' AMP biosynthetic process"/>
    <property type="evidence" value="ECO:0007669"/>
    <property type="project" value="UniProtKB-UniRule"/>
</dbReference>
<evidence type="ECO:0000256" key="5">
    <source>
        <dbReference type="ARBA" id="ARBA00022755"/>
    </source>
</evidence>
<dbReference type="InterPro" id="IPR001114">
    <property type="entry name" value="Adenylosuccinate_synthetase"/>
</dbReference>
<dbReference type="NCBIfam" id="TIGR00184">
    <property type="entry name" value="purA"/>
    <property type="match status" value="1"/>
</dbReference>
<dbReference type="AlphaFoldDB" id="B9KJ18"/>
<dbReference type="InterPro" id="IPR042110">
    <property type="entry name" value="Adenylosuccinate_synth_dom2"/>
</dbReference>
<dbReference type="FunFam" id="1.10.300.10:FF:000001">
    <property type="entry name" value="Adenylosuccinate synthetase"/>
    <property type="match status" value="1"/>
</dbReference>
<feature type="binding site" evidence="8">
    <location>
        <begin position="350"/>
        <end position="352"/>
    </location>
    <ligand>
        <name>GTP</name>
        <dbReference type="ChEBI" id="CHEBI:37565"/>
    </ligand>
</feature>
<comment type="catalytic activity">
    <reaction evidence="8 10">
        <text>IMP + L-aspartate + GTP = N(6)-(1,2-dicarboxyethyl)-AMP + GDP + phosphate + 2 H(+)</text>
        <dbReference type="Rhea" id="RHEA:15753"/>
        <dbReference type="ChEBI" id="CHEBI:15378"/>
        <dbReference type="ChEBI" id="CHEBI:29991"/>
        <dbReference type="ChEBI" id="CHEBI:37565"/>
        <dbReference type="ChEBI" id="CHEBI:43474"/>
        <dbReference type="ChEBI" id="CHEBI:57567"/>
        <dbReference type="ChEBI" id="CHEBI:58053"/>
        <dbReference type="ChEBI" id="CHEBI:58189"/>
        <dbReference type="EC" id="6.3.4.4"/>
    </reaction>
</comment>
<dbReference type="GO" id="GO:0000287">
    <property type="term" value="F:magnesium ion binding"/>
    <property type="evidence" value="ECO:0007669"/>
    <property type="project" value="UniProtKB-UniRule"/>
</dbReference>
<evidence type="ECO:0000256" key="1">
    <source>
        <dbReference type="ARBA" id="ARBA00011738"/>
    </source>
</evidence>
<comment type="pathway">
    <text evidence="8 10">Purine metabolism; AMP biosynthesis via de novo pathway; AMP from IMP: step 1/2.</text>
</comment>
<dbReference type="KEGG" id="amf:AMF_641"/>
<feature type="binding site" description="in other chain" evidence="8">
    <location>
        <begin position="57"/>
        <end position="60"/>
    </location>
    <ligand>
        <name>IMP</name>
        <dbReference type="ChEBI" id="CHEBI:58053"/>
        <note>ligand shared between dimeric partners</note>
    </ligand>
</feature>
<dbReference type="UniPathway" id="UPA00075">
    <property type="reaction ID" value="UER00335"/>
</dbReference>
<gene>
    <name evidence="8 11" type="primary">purA</name>
    <name evidence="11" type="ordered locus">AMF_641</name>
</gene>
<feature type="binding site" evidence="8">
    <location>
        <begin position="31"/>
        <end position="37"/>
    </location>
    <ligand>
        <name>GTP</name>
        <dbReference type="ChEBI" id="CHEBI:37565"/>
    </ligand>
</feature>
<dbReference type="HAMAP" id="MF_00011">
    <property type="entry name" value="Adenylosucc_synth"/>
    <property type="match status" value="1"/>
</dbReference>
<evidence type="ECO:0000256" key="6">
    <source>
        <dbReference type="ARBA" id="ARBA00022842"/>
    </source>
</evidence>
<dbReference type="GO" id="GO:0005525">
    <property type="term" value="F:GTP binding"/>
    <property type="evidence" value="ECO:0007669"/>
    <property type="project" value="UniProtKB-UniRule"/>
</dbReference>
<dbReference type="NCBIfam" id="NF002223">
    <property type="entry name" value="PRK01117.1"/>
    <property type="match status" value="1"/>
</dbReference>
<dbReference type="PANTHER" id="PTHR11846">
    <property type="entry name" value="ADENYLOSUCCINATE SYNTHETASE"/>
    <property type="match status" value="1"/>
</dbReference>
<dbReference type="InterPro" id="IPR027417">
    <property type="entry name" value="P-loop_NTPase"/>
</dbReference>
<feature type="binding site" evidence="8">
    <location>
        <position position="32"/>
    </location>
    <ligand>
        <name>Mg(2+)</name>
        <dbReference type="ChEBI" id="CHEBI:18420"/>
    </ligand>
</feature>
<evidence type="ECO:0000256" key="4">
    <source>
        <dbReference type="ARBA" id="ARBA00022741"/>
    </source>
</evidence>
<keyword evidence="6 8" id="KW-0460">Magnesium</keyword>
<evidence type="ECO:0000256" key="10">
    <source>
        <dbReference type="RuleBase" id="RU000520"/>
    </source>
</evidence>
<dbReference type="CDD" id="cd03108">
    <property type="entry name" value="AdSS"/>
    <property type="match status" value="1"/>
</dbReference>